<dbReference type="PANTHER" id="PTHR42859:SF10">
    <property type="entry name" value="DIMETHYLSULFOXIDE REDUCTASE CHAIN B"/>
    <property type="match status" value="1"/>
</dbReference>
<evidence type="ECO:0000259" key="7">
    <source>
        <dbReference type="PROSITE" id="PS51379"/>
    </source>
</evidence>
<evidence type="ECO:0000256" key="4">
    <source>
        <dbReference type="ARBA" id="ARBA00022982"/>
    </source>
</evidence>
<keyword evidence="3" id="KW-0479">Metal-binding</keyword>
<protein>
    <submittedName>
        <fullName evidence="8">4Fe-4S binding domain-containing protein</fullName>
    </submittedName>
</protein>
<dbReference type="PROSITE" id="PS51379">
    <property type="entry name" value="4FE4S_FER_2"/>
    <property type="match status" value="2"/>
</dbReference>
<keyword evidence="2" id="KW-0004">4Fe-4S</keyword>
<evidence type="ECO:0000256" key="2">
    <source>
        <dbReference type="ARBA" id="ARBA00022485"/>
    </source>
</evidence>
<dbReference type="Gene3D" id="3.30.70.20">
    <property type="match status" value="2"/>
</dbReference>
<dbReference type="Proteomes" id="UP000192569">
    <property type="component" value="Chromosome I"/>
</dbReference>
<dbReference type="Pfam" id="PF00037">
    <property type="entry name" value="Fer4"/>
    <property type="match status" value="1"/>
</dbReference>
<keyword evidence="5" id="KW-0408">Iron</keyword>
<feature type="domain" description="4Fe-4S ferredoxin-type" evidence="7">
    <location>
        <begin position="48"/>
        <end position="75"/>
    </location>
</feature>
<dbReference type="EMBL" id="LT838272">
    <property type="protein sequence ID" value="SMB98476.1"/>
    <property type="molecule type" value="Genomic_DNA"/>
</dbReference>
<proteinExistence type="predicted"/>
<evidence type="ECO:0000256" key="1">
    <source>
        <dbReference type="ARBA" id="ARBA00022448"/>
    </source>
</evidence>
<organism evidence="8 9">
    <name type="scientific">Thermanaeromonas toyohensis ToBE</name>
    <dbReference type="NCBI Taxonomy" id="698762"/>
    <lineage>
        <taxon>Bacteria</taxon>
        <taxon>Bacillati</taxon>
        <taxon>Bacillota</taxon>
        <taxon>Clostridia</taxon>
        <taxon>Neomoorellales</taxon>
        <taxon>Neomoorellaceae</taxon>
        <taxon>Thermanaeromonas</taxon>
    </lineage>
</organism>
<dbReference type="RefSeq" id="WP_084665899.1">
    <property type="nucleotide sequence ID" value="NZ_LT838272.1"/>
</dbReference>
<reference evidence="8 9" key="1">
    <citation type="submission" date="2017-04" db="EMBL/GenBank/DDBJ databases">
        <authorList>
            <person name="Afonso C.L."/>
            <person name="Miller P.J."/>
            <person name="Scott M.A."/>
            <person name="Spackman E."/>
            <person name="Goraichik I."/>
            <person name="Dimitrov K.M."/>
            <person name="Suarez D.L."/>
            <person name="Swayne D.E."/>
        </authorList>
    </citation>
    <scope>NUCLEOTIDE SEQUENCE [LARGE SCALE GENOMIC DNA]</scope>
    <source>
        <strain evidence="8 9">ToBE</strain>
    </source>
</reference>
<dbReference type="GO" id="GO:0051539">
    <property type="term" value="F:4 iron, 4 sulfur cluster binding"/>
    <property type="evidence" value="ECO:0007669"/>
    <property type="project" value="UniProtKB-KW"/>
</dbReference>
<dbReference type="OrthoDB" id="9672at2"/>
<gene>
    <name evidence="8" type="ORF">SAMN00808754_2357</name>
</gene>
<evidence type="ECO:0000256" key="3">
    <source>
        <dbReference type="ARBA" id="ARBA00022723"/>
    </source>
</evidence>
<evidence type="ECO:0000256" key="5">
    <source>
        <dbReference type="ARBA" id="ARBA00023004"/>
    </source>
</evidence>
<keyword evidence="9" id="KW-1185">Reference proteome</keyword>
<dbReference type="InterPro" id="IPR017900">
    <property type="entry name" value="4Fe4S_Fe_S_CS"/>
</dbReference>
<keyword evidence="4" id="KW-0249">Electron transport</keyword>
<accession>A0A1W1VYR0</accession>
<keyword evidence="1" id="KW-0813">Transport</keyword>
<feature type="domain" description="4Fe-4S ferredoxin-type" evidence="7">
    <location>
        <begin position="287"/>
        <end position="316"/>
    </location>
</feature>
<evidence type="ECO:0000313" key="9">
    <source>
        <dbReference type="Proteomes" id="UP000192569"/>
    </source>
</evidence>
<dbReference type="PROSITE" id="PS00198">
    <property type="entry name" value="4FE4S_FER_1"/>
    <property type="match status" value="2"/>
</dbReference>
<dbReference type="SUPFAM" id="SSF54862">
    <property type="entry name" value="4Fe-4S ferredoxins"/>
    <property type="match status" value="2"/>
</dbReference>
<evidence type="ECO:0000256" key="6">
    <source>
        <dbReference type="ARBA" id="ARBA00023014"/>
    </source>
</evidence>
<dbReference type="InterPro" id="IPR050294">
    <property type="entry name" value="RnfB_subfamily"/>
</dbReference>
<dbReference type="STRING" id="698762.SAMN00808754_2357"/>
<dbReference type="InterPro" id="IPR017896">
    <property type="entry name" value="4Fe4S_Fe-S-bd"/>
</dbReference>
<dbReference type="AlphaFoldDB" id="A0A1W1VYR0"/>
<name>A0A1W1VYR0_9FIRM</name>
<dbReference type="PANTHER" id="PTHR42859">
    <property type="entry name" value="OXIDOREDUCTASE"/>
    <property type="match status" value="1"/>
</dbReference>
<keyword evidence="6" id="KW-0411">Iron-sulfur</keyword>
<evidence type="ECO:0000313" key="8">
    <source>
        <dbReference type="EMBL" id="SMB98476.1"/>
    </source>
</evidence>
<sequence>MDIRELASFLVGKVVLRRELCTKSLSPRASCQRCAESCPLGGIEITGEGPEIIDCNRCGLCAAVCPTGALKDPERTPAFFLARGREILKIYEEVVFFCPRSPYRIRQEKAGNLVFVPCLGALPPEVLLALAVEGRITLILPKEGCRGCALQKGQEIFENNFSVLHMMLEALALPPGRIKLTPEISRGRVKPGHSVGLEVAMGRRELFAALFRNIKRWEREENEGRARIPSTRREILHQALVRLEREGGLPQENRDWPQAGLKVVGPCYFCNVCSRLCPAGALILEEERLLFKPSLCLSCGLCLDVCLHRSLSWGDKVSLKSITTRERQELAVVTVKECINCGEKFSANIYAQLCLRCSLQRPNPSFNLAPNLGGNGELKK</sequence>
<dbReference type="GO" id="GO:0046872">
    <property type="term" value="F:metal ion binding"/>
    <property type="evidence" value="ECO:0007669"/>
    <property type="project" value="UniProtKB-KW"/>
</dbReference>